<dbReference type="PANTHER" id="PTHR35498">
    <property type="entry name" value="PROTEIN LOW PSII ACCUMULATION 1, CHLOROPLASTIC"/>
    <property type="match status" value="1"/>
</dbReference>
<reference evidence="2 3" key="1">
    <citation type="journal article" date="2014" name="Nat. Commun.">
        <title>Klebsormidium flaccidum genome reveals primary factors for plant terrestrial adaptation.</title>
        <authorList>
            <person name="Hori K."/>
            <person name="Maruyama F."/>
            <person name="Fujisawa T."/>
            <person name="Togashi T."/>
            <person name="Yamamoto N."/>
            <person name="Seo M."/>
            <person name="Sato S."/>
            <person name="Yamada T."/>
            <person name="Mori H."/>
            <person name="Tajima N."/>
            <person name="Moriyama T."/>
            <person name="Ikeuchi M."/>
            <person name="Watanabe M."/>
            <person name="Wada H."/>
            <person name="Kobayashi K."/>
            <person name="Saito M."/>
            <person name="Masuda T."/>
            <person name="Sasaki-Sekimoto Y."/>
            <person name="Mashiguchi K."/>
            <person name="Awai K."/>
            <person name="Shimojima M."/>
            <person name="Masuda S."/>
            <person name="Iwai M."/>
            <person name="Nobusawa T."/>
            <person name="Narise T."/>
            <person name="Kondo S."/>
            <person name="Saito H."/>
            <person name="Sato R."/>
            <person name="Murakawa M."/>
            <person name="Ihara Y."/>
            <person name="Oshima-Yamada Y."/>
            <person name="Ohtaka K."/>
            <person name="Satoh M."/>
            <person name="Sonobe K."/>
            <person name="Ishii M."/>
            <person name="Ohtani R."/>
            <person name="Kanamori-Sato M."/>
            <person name="Honoki R."/>
            <person name="Miyazaki D."/>
            <person name="Mochizuki H."/>
            <person name="Umetsu J."/>
            <person name="Higashi K."/>
            <person name="Shibata D."/>
            <person name="Kamiya Y."/>
            <person name="Sato N."/>
            <person name="Nakamura Y."/>
            <person name="Tabata S."/>
            <person name="Ida S."/>
            <person name="Kurokawa K."/>
            <person name="Ohta H."/>
        </authorList>
    </citation>
    <scope>NUCLEOTIDE SEQUENCE [LARGE SCALE GENOMIC DNA]</scope>
    <source>
        <strain evidence="2 3">NIES-2285</strain>
    </source>
</reference>
<proteinExistence type="predicted"/>
<accession>A0A1Y1HWW0</accession>
<dbReference type="Pfam" id="PF11998">
    <property type="entry name" value="DUF3493"/>
    <property type="match status" value="1"/>
</dbReference>
<dbReference type="InterPro" id="IPR021883">
    <property type="entry name" value="LPA1-like"/>
</dbReference>
<dbReference type="AlphaFoldDB" id="A0A1Y1HWW0"/>
<keyword evidence="3" id="KW-1185">Reference proteome</keyword>
<dbReference type="PANTHER" id="PTHR35498:SF1">
    <property type="entry name" value="LOW PSII ACCUMULATION-LIKE PROTEIN"/>
    <property type="match status" value="1"/>
</dbReference>
<dbReference type="STRING" id="105231.A0A1Y1HWW0"/>
<organism evidence="2 3">
    <name type="scientific">Klebsormidium nitens</name>
    <name type="common">Green alga</name>
    <name type="synonym">Ulothrix nitens</name>
    <dbReference type="NCBI Taxonomy" id="105231"/>
    <lineage>
        <taxon>Eukaryota</taxon>
        <taxon>Viridiplantae</taxon>
        <taxon>Streptophyta</taxon>
        <taxon>Klebsormidiophyceae</taxon>
        <taxon>Klebsormidiales</taxon>
        <taxon>Klebsormidiaceae</taxon>
        <taxon>Klebsormidium</taxon>
    </lineage>
</organism>
<evidence type="ECO:0000256" key="1">
    <source>
        <dbReference type="SAM" id="MobiDB-lite"/>
    </source>
</evidence>
<dbReference type="EMBL" id="DF237067">
    <property type="protein sequence ID" value="GAQ82643.1"/>
    <property type="molecule type" value="Genomic_DNA"/>
</dbReference>
<feature type="region of interest" description="Disordered" evidence="1">
    <location>
        <begin position="259"/>
        <end position="283"/>
    </location>
</feature>
<feature type="region of interest" description="Disordered" evidence="1">
    <location>
        <begin position="71"/>
        <end position="101"/>
    </location>
</feature>
<evidence type="ECO:0000313" key="3">
    <source>
        <dbReference type="Proteomes" id="UP000054558"/>
    </source>
</evidence>
<dbReference type="OrthoDB" id="5130at2759"/>
<evidence type="ECO:0000313" key="2">
    <source>
        <dbReference type="EMBL" id="GAQ82643.1"/>
    </source>
</evidence>
<protein>
    <submittedName>
        <fullName evidence="2">Putative photosystem II repair protein</fullName>
    </submittedName>
</protein>
<name>A0A1Y1HWW0_KLENI</name>
<dbReference type="OMA" id="WQLVPVY"/>
<feature type="compositionally biased region" description="Low complexity" evidence="1">
    <location>
        <begin position="261"/>
        <end position="277"/>
    </location>
</feature>
<sequence length="366" mass="39406">MALLSCNAACCAGPRCLATGATAQPTKKRLQIVGVDLLHRTRLREGVPPIFSLTFHHSVFPSSITRHFQQSSSSAPSHQARRGFSCRAAGNGTERRPEYSKDARARAEVLSPFRTVRQFFYIAFMASGGLGTLITLSKVAASLSGIDNGVPLESMLKDLGIDIAAVAVFAFLYSQDAKAKNAQLARLGREESLGNLRLELTNKQTVTASSLRGRARLIIVAGPPGHIEAVLESAKPFKDRLVERGCLVVPLVTEEAKGAKSSEAAASSEGALTESSSPSPPAEYKVNIETERRWKAAPLYTNEWRKWLEQQMELAKVGMGTPVYISLRLDGRVRASGLGIPPWPIIVAQLGPMTGSSFMDGFDGAV</sequence>
<dbReference type="Proteomes" id="UP000054558">
    <property type="component" value="Unassembled WGS sequence"/>
</dbReference>
<gene>
    <name evidence="2" type="ORF">KFL_001180220</name>
</gene>